<evidence type="ECO:0000313" key="2">
    <source>
        <dbReference type="EMBL" id="MBB3037223.1"/>
    </source>
</evidence>
<evidence type="ECO:0000259" key="1">
    <source>
        <dbReference type="Pfam" id="PF00561"/>
    </source>
</evidence>
<dbReference type="Gene3D" id="3.40.50.1820">
    <property type="entry name" value="alpha/beta hydrolase"/>
    <property type="match status" value="1"/>
</dbReference>
<dbReference type="InterPro" id="IPR029058">
    <property type="entry name" value="AB_hydrolase_fold"/>
</dbReference>
<dbReference type="OrthoDB" id="3400345at2"/>
<dbReference type="GO" id="GO:0003824">
    <property type="term" value="F:catalytic activity"/>
    <property type="evidence" value="ECO:0007669"/>
    <property type="project" value="UniProtKB-ARBA"/>
</dbReference>
<dbReference type="PANTHER" id="PTHR43194:SF5">
    <property type="entry name" value="PIMELOYL-[ACYL-CARRIER PROTEIN] METHYL ESTER ESTERASE"/>
    <property type="match status" value="1"/>
</dbReference>
<dbReference type="InterPro" id="IPR050228">
    <property type="entry name" value="Carboxylesterase_BioH"/>
</dbReference>
<protein>
    <submittedName>
        <fullName evidence="2">Pimeloyl-ACP methyl ester carboxylesterase</fullName>
    </submittedName>
</protein>
<dbReference type="AlphaFoldDB" id="A0A839RMH0"/>
<keyword evidence="3" id="KW-1185">Reference proteome</keyword>
<dbReference type="Pfam" id="PF00561">
    <property type="entry name" value="Abhydrolase_1"/>
    <property type="match status" value="1"/>
</dbReference>
<name>A0A839RMH0_9ACTN</name>
<dbReference type="SUPFAM" id="SSF53474">
    <property type="entry name" value="alpha/beta-Hydrolases"/>
    <property type="match status" value="1"/>
</dbReference>
<dbReference type="PRINTS" id="PR00111">
    <property type="entry name" value="ABHYDROLASE"/>
</dbReference>
<dbReference type="InterPro" id="IPR000073">
    <property type="entry name" value="AB_hydrolase_1"/>
</dbReference>
<dbReference type="PANTHER" id="PTHR43194">
    <property type="entry name" value="HYDROLASE ALPHA/BETA FOLD FAMILY"/>
    <property type="match status" value="1"/>
</dbReference>
<reference evidence="2 3" key="1">
    <citation type="submission" date="2020-08" db="EMBL/GenBank/DDBJ databases">
        <title>Sequencing the genomes of 1000 actinobacteria strains.</title>
        <authorList>
            <person name="Klenk H.-P."/>
        </authorList>
    </citation>
    <scope>NUCLEOTIDE SEQUENCE [LARGE SCALE GENOMIC DNA]</scope>
    <source>
        <strain evidence="2 3">DSM 45258</strain>
    </source>
</reference>
<dbReference type="Proteomes" id="UP000567922">
    <property type="component" value="Unassembled WGS sequence"/>
</dbReference>
<dbReference type="RefSeq" id="WP_083962122.1">
    <property type="nucleotide sequence ID" value="NZ_BDDI01000002.1"/>
</dbReference>
<accession>A0A839RMH0</accession>
<organism evidence="2 3">
    <name type="scientific">Hoyosella altamirensis</name>
    <dbReference type="NCBI Taxonomy" id="616997"/>
    <lineage>
        <taxon>Bacteria</taxon>
        <taxon>Bacillati</taxon>
        <taxon>Actinomycetota</taxon>
        <taxon>Actinomycetes</taxon>
        <taxon>Mycobacteriales</taxon>
        <taxon>Hoyosellaceae</taxon>
        <taxon>Hoyosella</taxon>
    </lineage>
</organism>
<gene>
    <name evidence="2" type="ORF">FHU29_001657</name>
</gene>
<proteinExistence type="predicted"/>
<sequence length="260" mass="28686">MGAGERPPVLFLHGVFVNGDVWRNVVSRLSGSFDCVVPDLPFGSHHTPMNADADLSPLGIADLIADFIRALDIAPVRLVANDSGGAFAQIMTAQHPELVDSLVLTNCDCYDNFFPLIFRYLTPLSRIPGGLWPIAQSLRLKPIRRSPLAYGWSTARPLPPQVEKAYVAPLLRSEIRRDIAKAMKDVHPRYTHAAIEALRTYSGRALVAWGDADKYFPLRLGEQLARDIPNATFVKIPGARAFVPEDAPEELAKLVSDFFT</sequence>
<comment type="caution">
    <text evidence="2">The sequence shown here is derived from an EMBL/GenBank/DDBJ whole genome shotgun (WGS) entry which is preliminary data.</text>
</comment>
<dbReference type="EMBL" id="JACHWS010000001">
    <property type="protein sequence ID" value="MBB3037223.1"/>
    <property type="molecule type" value="Genomic_DNA"/>
</dbReference>
<evidence type="ECO:0000313" key="3">
    <source>
        <dbReference type="Proteomes" id="UP000567922"/>
    </source>
</evidence>
<feature type="domain" description="AB hydrolase-1" evidence="1">
    <location>
        <begin position="7"/>
        <end position="247"/>
    </location>
</feature>